<dbReference type="InterPro" id="IPR010996">
    <property type="entry name" value="HHH_MUS81"/>
</dbReference>
<dbReference type="STRING" id="65357.A0A024G265"/>
<keyword evidence="5" id="KW-1185">Reference proteome</keyword>
<dbReference type="SUPFAM" id="SSF47802">
    <property type="entry name" value="DNA polymerase beta, N-terminal domain-like"/>
    <property type="match status" value="1"/>
</dbReference>
<feature type="region of interest" description="Disordered" evidence="2">
    <location>
        <begin position="61"/>
        <end position="120"/>
    </location>
</feature>
<organism evidence="4 5">
    <name type="scientific">Albugo candida</name>
    <dbReference type="NCBI Taxonomy" id="65357"/>
    <lineage>
        <taxon>Eukaryota</taxon>
        <taxon>Sar</taxon>
        <taxon>Stramenopiles</taxon>
        <taxon>Oomycota</taxon>
        <taxon>Peronosporomycetes</taxon>
        <taxon>Albuginales</taxon>
        <taxon>Albuginaceae</taxon>
        <taxon>Albugo</taxon>
    </lineage>
</organism>
<dbReference type="Pfam" id="PF14716">
    <property type="entry name" value="HHH_8"/>
    <property type="match status" value="1"/>
</dbReference>
<accession>A0A024G265</accession>
<dbReference type="GO" id="GO:0006284">
    <property type="term" value="P:base-excision repair"/>
    <property type="evidence" value="ECO:0007669"/>
    <property type="project" value="TreeGrafter"/>
</dbReference>
<dbReference type="AlphaFoldDB" id="A0A024G265"/>
<comment type="caution">
    <text evidence="4">The sequence shown here is derived from an EMBL/GenBank/DDBJ whole genome shotgun (WGS) entry which is preliminary data.</text>
</comment>
<dbReference type="PANTHER" id="PTHR11276">
    <property type="entry name" value="DNA POLYMERASE TYPE-X FAMILY MEMBER"/>
    <property type="match status" value="1"/>
</dbReference>
<dbReference type="GO" id="GO:0005634">
    <property type="term" value="C:nucleus"/>
    <property type="evidence" value="ECO:0007669"/>
    <property type="project" value="TreeGrafter"/>
</dbReference>
<dbReference type="Gene3D" id="1.10.150.110">
    <property type="entry name" value="DNA polymerase beta, N-terminal domain-like"/>
    <property type="match status" value="1"/>
</dbReference>
<feature type="compositionally biased region" description="Basic and acidic residues" evidence="2">
    <location>
        <begin position="103"/>
        <end position="112"/>
    </location>
</feature>
<dbReference type="InParanoid" id="A0A024G265"/>
<gene>
    <name evidence="4" type="ORF">BN9_017020</name>
</gene>
<dbReference type="PANTHER" id="PTHR11276:SF42">
    <property type="entry name" value="DNA POLYMERASE BETA"/>
    <property type="match status" value="1"/>
</dbReference>
<dbReference type="Proteomes" id="UP000053237">
    <property type="component" value="Unassembled WGS sequence"/>
</dbReference>
<evidence type="ECO:0000259" key="3">
    <source>
        <dbReference type="Pfam" id="PF14716"/>
    </source>
</evidence>
<proteinExistence type="predicted"/>
<evidence type="ECO:0000313" key="5">
    <source>
        <dbReference type="Proteomes" id="UP000053237"/>
    </source>
</evidence>
<sequence>MSREKSRQAAKDLLELCKEEGVKVPTNARNAMVEAGTMLNSTKENGDFSVQNALQEMIKKFGKTSPEKSDEQLKTVEESQSKRRLKRKGSSVEEESELIQTQKHGDDSEKQERKKSKPVATCKENQALAEIFGELAGFEFKRGERFKGGTYSKAAKAIRDADEVISSGKQAQKLKGIGKSTGAKIDEFLETGTLSVLEEYRAGNL</sequence>
<evidence type="ECO:0000313" key="4">
    <source>
        <dbReference type="EMBL" id="CCI40918.1"/>
    </source>
</evidence>
<dbReference type="InterPro" id="IPR022312">
    <property type="entry name" value="DNA_pol_X"/>
</dbReference>
<dbReference type="OrthoDB" id="205514at2759"/>
<evidence type="ECO:0000256" key="2">
    <source>
        <dbReference type="SAM" id="MobiDB-lite"/>
    </source>
</evidence>
<evidence type="ECO:0000256" key="1">
    <source>
        <dbReference type="PIRSR" id="PIRSR622312-50"/>
    </source>
</evidence>
<feature type="domain" description="Crossover junction endonuclease MUS81-like HHH" evidence="3">
    <location>
        <begin position="124"/>
        <end position="194"/>
    </location>
</feature>
<feature type="active site" description="Nucleophile; Schiff-base intermediate with DNA; for 5'-dRP lyase activity" evidence="1">
    <location>
        <position position="184"/>
    </location>
</feature>
<name>A0A024G265_9STRA</name>
<dbReference type="InterPro" id="IPR027421">
    <property type="entry name" value="DNA_pol_lamdba_lyase_dom_sf"/>
</dbReference>
<protein>
    <recommendedName>
        <fullName evidence="3">Crossover junction endonuclease MUS81-like HHH domain-containing protein</fullName>
    </recommendedName>
</protein>
<dbReference type="EMBL" id="CAIX01000012">
    <property type="protein sequence ID" value="CCI40918.1"/>
    <property type="molecule type" value="Genomic_DNA"/>
</dbReference>
<reference evidence="4 5" key="1">
    <citation type="submission" date="2012-05" db="EMBL/GenBank/DDBJ databases">
        <title>Recombination and specialization in a pathogen metapopulation.</title>
        <authorList>
            <person name="Gardiner A."/>
            <person name="Kemen E."/>
            <person name="Schultz-Larsen T."/>
            <person name="MacLean D."/>
            <person name="Van Oosterhout C."/>
            <person name="Jones J.D.G."/>
        </authorList>
    </citation>
    <scope>NUCLEOTIDE SEQUENCE [LARGE SCALE GENOMIC DNA]</scope>
    <source>
        <strain evidence="4 5">Ac Nc2</strain>
    </source>
</reference>
<feature type="compositionally biased region" description="Basic and acidic residues" evidence="2">
    <location>
        <begin position="65"/>
        <end position="81"/>
    </location>
</feature>
<dbReference type="GO" id="GO:0003677">
    <property type="term" value="F:DNA binding"/>
    <property type="evidence" value="ECO:0007669"/>
    <property type="project" value="InterPro"/>
</dbReference>
<dbReference type="GO" id="GO:0003887">
    <property type="term" value="F:DNA-directed DNA polymerase activity"/>
    <property type="evidence" value="ECO:0007669"/>
    <property type="project" value="InterPro"/>
</dbReference>
<dbReference type="GO" id="GO:0006303">
    <property type="term" value="P:double-strand break repair via nonhomologous end joining"/>
    <property type="evidence" value="ECO:0007669"/>
    <property type="project" value="TreeGrafter"/>
</dbReference>